<protein>
    <submittedName>
        <fullName evidence="1">Uncharacterized protein</fullName>
    </submittedName>
</protein>
<evidence type="ECO:0000313" key="1">
    <source>
        <dbReference type="EMBL" id="CAI9263555.1"/>
    </source>
</evidence>
<evidence type="ECO:0000313" key="2">
    <source>
        <dbReference type="Proteomes" id="UP001177003"/>
    </source>
</evidence>
<keyword evidence="2" id="KW-1185">Reference proteome</keyword>
<gene>
    <name evidence="1" type="ORF">LSALG_LOCUS4238</name>
</gene>
<dbReference type="Proteomes" id="UP001177003">
    <property type="component" value="Chromosome 0"/>
</dbReference>
<dbReference type="AlphaFoldDB" id="A0AA35V2K8"/>
<proteinExistence type="predicted"/>
<organism evidence="1 2">
    <name type="scientific">Lactuca saligna</name>
    <name type="common">Willowleaf lettuce</name>
    <dbReference type="NCBI Taxonomy" id="75948"/>
    <lineage>
        <taxon>Eukaryota</taxon>
        <taxon>Viridiplantae</taxon>
        <taxon>Streptophyta</taxon>
        <taxon>Embryophyta</taxon>
        <taxon>Tracheophyta</taxon>
        <taxon>Spermatophyta</taxon>
        <taxon>Magnoliopsida</taxon>
        <taxon>eudicotyledons</taxon>
        <taxon>Gunneridae</taxon>
        <taxon>Pentapetalae</taxon>
        <taxon>asterids</taxon>
        <taxon>campanulids</taxon>
        <taxon>Asterales</taxon>
        <taxon>Asteraceae</taxon>
        <taxon>Cichorioideae</taxon>
        <taxon>Cichorieae</taxon>
        <taxon>Lactucinae</taxon>
        <taxon>Lactuca</taxon>
    </lineage>
</organism>
<accession>A0AA35V2K8</accession>
<reference evidence="1" key="1">
    <citation type="submission" date="2023-04" db="EMBL/GenBank/DDBJ databases">
        <authorList>
            <person name="Vijverberg K."/>
            <person name="Xiong W."/>
            <person name="Schranz E."/>
        </authorList>
    </citation>
    <scope>NUCLEOTIDE SEQUENCE</scope>
</reference>
<sequence length="148" mass="17223">MIQLDRTRTDEGRYERTMTGKKEARRLRRGFRFHARRRGCLACYARCPTGGENERDARGILLRKRRTKIGVAVALVFALEKHPLQWCVLGWKRRRRRKATIFVVFGCCCKREGKQWGARDGCCPFGCVPDSFTLKRKYEKVSSVCTFG</sequence>
<dbReference type="EMBL" id="OX465086">
    <property type="protein sequence ID" value="CAI9263555.1"/>
    <property type="molecule type" value="Genomic_DNA"/>
</dbReference>
<name>A0AA35V2K8_LACSI</name>